<keyword evidence="9" id="KW-0645">Protease</keyword>
<dbReference type="Gene3D" id="1.20.1540.10">
    <property type="entry name" value="Rhomboid-like"/>
    <property type="match status" value="1"/>
</dbReference>
<proteinExistence type="inferred from homology"/>
<dbReference type="PATRIC" id="fig|381306.5.peg.298"/>
<feature type="domain" description="Peptidase S54 rhomboid" evidence="8">
    <location>
        <begin position="72"/>
        <end position="223"/>
    </location>
</feature>
<feature type="transmembrane region" description="Helical" evidence="7">
    <location>
        <begin position="133"/>
        <end position="152"/>
    </location>
</feature>
<evidence type="ECO:0000256" key="6">
    <source>
        <dbReference type="ARBA" id="ARBA00023136"/>
    </source>
</evidence>
<dbReference type="EMBL" id="FMUN01000003">
    <property type="protein sequence ID" value="SCY16963.1"/>
    <property type="molecule type" value="Genomic_DNA"/>
</dbReference>
<feature type="transmembrane region" description="Helical" evidence="7">
    <location>
        <begin position="204"/>
        <end position="221"/>
    </location>
</feature>
<evidence type="ECO:0000256" key="7">
    <source>
        <dbReference type="SAM" id="Phobius"/>
    </source>
</evidence>
<dbReference type="STRING" id="381306.AN478_08270"/>
<feature type="transmembrane region" description="Helical" evidence="7">
    <location>
        <begin position="107"/>
        <end position="127"/>
    </location>
</feature>
<evidence type="ECO:0000313" key="9">
    <source>
        <dbReference type="EMBL" id="SCY16963.1"/>
    </source>
</evidence>
<evidence type="ECO:0000256" key="1">
    <source>
        <dbReference type="ARBA" id="ARBA00004141"/>
    </source>
</evidence>
<dbReference type="RefSeq" id="WP_054966139.1">
    <property type="nucleotide sequence ID" value="NZ_FMUN01000003.1"/>
</dbReference>
<sequence>MIPLYDDNPTSRPPVVTVALIALCVLAFLGQISLSEQAATRLIYQLGAIPAVITGELRLHPDLAGAAPAHATLFTSMFLHGGLLHLGGNMLYLWIFGNNVEDALGHFRFLLFYLAGGVVAALAHIYMDPVSEVPMIGASGAISGVLGAYLLLYPKAQVAVLIPIGIILQLVRLPAVVVLLLWFLFQFLSNVFAGAQEGGGGVAWMAHIGGFLAGMVLLFLFKRRGVPLFGDGR</sequence>
<gene>
    <name evidence="9" type="ORF">SAMN05661077_1421</name>
</gene>
<dbReference type="InterPro" id="IPR035952">
    <property type="entry name" value="Rhomboid-like_sf"/>
</dbReference>
<dbReference type="OrthoDB" id="9814037at2"/>
<dbReference type="GO" id="GO:0016020">
    <property type="term" value="C:membrane"/>
    <property type="evidence" value="ECO:0007669"/>
    <property type="project" value="UniProtKB-SubCell"/>
</dbReference>
<dbReference type="SUPFAM" id="SSF144091">
    <property type="entry name" value="Rhomboid-like"/>
    <property type="match status" value="1"/>
</dbReference>
<evidence type="ECO:0000256" key="3">
    <source>
        <dbReference type="ARBA" id="ARBA00022692"/>
    </source>
</evidence>
<dbReference type="AlphaFoldDB" id="A0A0P9CTY4"/>
<evidence type="ECO:0000259" key="8">
    <source>
        <dbReference type="Pfam" id="PF01694"/>
    </source>
</evidence>
<feature type="transmembrane region" description="Helical" evidence="7">
    <location>
        <begin position="71"/>
        <end position="95"/>
    </location>
</feature>
<dbReference type="GO" id="GO:0004252">
    <property type="term" value="F:serine-type endopeptidase activity"/>
    <property type="evidence" value="ECO:0007669"/>
    <property type="project" value="InterPro"/>
</dbReference>
<dbReference type="PANTHER" id="PTHR43731:SF14">
    <property type="entry name" value="PRESENILIN-ASSOCIATED RHOMBOID-LIKE PROTEIN, MITOCHONDRIAL"/>
    <property type="match status" value="1"/>
</dbReference>
<dbReference type="InterPro" id="IPR022764">
    <property type="entry name" value="Peptidase_S54_rhomboid_dom"/>
</dbReference>
<dbReference type="GO" id="GO:0006508">
    <property type="term" value="P:proteolysis"/>
    <property type="evidence" value="ECO:0007669"/>
    <property type="project" value="UniProtKB-KW"/>
</dbReference>
<keyword evidence="4" id="KW-0378">Hydrolase</keyword>
<dbReference type="Pfam" id="PF01694">
    <property type="entry name" value="Rhomboid"/>
    <property type="match status" value="1"/>
</dbReference>
<keyword evidence="5 7" id="KW-1133">Transmembrane helix</keyword>
<feature type="transmembrane region" description="Helical" evidence="7">
    <location>
        <begin position="12"/>
        <end position="30"/>
    </location>
</feature>
<evidence type="ECO:0000256" key="5">
    <source>
        <dbReference type="ARBA" id="ARBA00022989"/>
    </source>
</evidence>
<reference evidence="10" key="1">
    <citation type="submission" date="2016-10" db="EMBL/GenBank/DDBJ databases">
        <authorList>
            <person name="Varghese N."/>
        </authorList>
    </citation>
    <scope>NUCLEOTIDE SEQUENCE [LARGE SCALE GENOMIC DNA]</scope>
    <source>
        <strain evidence="10">HL 19</strain>
    </source>
</reference>
<feature type="transmembrane region" description="Helical" evidence="7">
    <location>
        <begin position="42"/>
        <end position="59"/>
    </location>
</feature>
<keyword evidence="10" id="KW-1185">Reference proteome</keyword>
<evidence type="ECO:0000313" key="10">
    <source>
        <dbReference type="Proteomes" id="UP000183104"/>
    </source>
</evidence>
<evidence type="ECO:0000256" key="4">
    <source>
        <dbReference type="ARBA" id="ARBA00022801"/>
    </source>
</evidence>
<keyword evidence="3 7" id="KW-0812">Transmembrane</keyword>
<dbReference type="PANTHER" id="PTHR43731">
    <property type="entry name" value="RHOMBOID PROTEASE"/>
    <property type="match status" value="1"/>
</dbReference>
<comment type="subcellular location">
    <subcellularLocation>
        <location evidence="1">Membrane</location>
        <topology evidence="1">Multi-pass membrane protein</topology>
    </subcellularLocation>
</comment>
<comment type="similarity">
    <text evidence="2">Belongs to the peptidase S54 family.</text>
</comment>
<accession>A0A0P9CTY4</accession>
<evidence type="ECO:0000256" key="2">
    <source>
        <dbReference type="ARBA" id="ARBA00009045"/>
    </source>
</evidence>
<feature type="transmembrane region" description="Helical" evidence="7">
    <location>
        <begin position="159"/>
        <end position="184"/>
    </location>
</feature>
<dbReference type="FunFam" id="1.20.1540.10:FF:000027">
    <property type="entry name" value="Rhomboid family intramembrane serine protease"/>
    <property type="match status" value="1"/>
</dbReference>
<dbReference type="InterPro" id="IPR050925">
    <property type="entry name" value="Rhomboid_protease_S54"/>
</dbReference>
<protein>
    <submittedName>
        <fullName evidence="9">Membrane associated serine protease, rhomboid family</fullName>
    </submittedName>
</protein>
<keyword evidence="6 7" id="KW-0472">Membrane</keyword>
<name>A0A0P9CTY4_9GAMM</name>
<dbReference type="Proteomes" id="UP000183104">
    <property type="component" value="Unassembled WGS sequence"/>
</dbReference>
<organism evidence="9 10">
    <name type="scientific">Thiohalorhabdus denitrificans</name>
    <dbReference type="NCBI Taxonomy" id="381306"/>
    <lineage>
        <taxon>Bacteria</taxon>
        <taxon>Pseudomonadati</taxon>
        <taxon>Pseudomonadota</taxon>
        <taxon>Gammaproteobacteria</taxon>
        <taxon>Thiohalorhabdales</taxon>
        <taxon>Thiohalorhabdaceae</taxon>
        <taxon>Thiohalorhabdus</taxon>
    </lineage>
</organism>